<name>A0AAD9TDQ3_9ROSI</name>
<gene>
    <name evidence="2" type="ORF">Ddye_028853</name>
</gene>
<dbReference type="PANTHER" id="PTHR36619">
    <property type="entry name" value="OS04G0208900 PROTEIN"/>
    <property type="match status" value="1"/>
</dbReference>
<protein>
    <submittedName>
        <fullName evidence="2">Uncharacterized protein</fullName>
    </submittedName>
</protein>
<feature type="transmembrane region" description="Helical" evidence="1">
    <location>
        <begin position="21"/>
        <end position="41"/>
    </location>
</feature>
<sequence length="128" mass="14506">KKSKQLQNLPRKHPSQHFQMSRLVTICSVFMLTWFYFLLFLSSPGISKVADAAGRSFPGLKPGNYATFKPKTNHDDHDQHNKFRSGSDVNNCMPKGFHHTSAPSRYINYHTFGSTMCSTATTKQPSRP</sequence>
<organism evidence="2 3">
    <name type="scientific">Dipteronia dyeriana</name>
    <dbReference type="NCBI Taxonomy" id="168575"/>
    <lineage>
        <taxon>Eukaryota</taxon>
        <taxon>Viridiplantae</taxon>
        <taxon>Streptophyta</taxon>
        <taxon>Embryophyta</taxon>
        <taxon>Tracheophyta</taxon>
        <taxon>Spermatophyta</taxon>
        <taxon>Magnoliopsida</taxon>
        <taxon>eudicotyledons</taxon>
        <taxon>Gunneridae</taxon>
        <taxon>Pentapetalae</taxon>
        <taxon>rosids</taxon>
        <taxon>malvids</taxon>
        <taxon>Sapindales</taxon>
        <taxon>Sapindaceae</taxon>
        <taxon>Hippocastanoideae</taxon>
        <taxon>Acereae</taxon>
        <taxon>Dipteronia</taxon>
    </lineage>
</organism>
<feature type="non-terminal residue" evidence="2">
    <location>
        <position position="1"/>
    </location>
</feature>
<keyword evidence="1" id="KW-1133">Transmembrane helix</keyword>
<accession>A0AAD9TDQ3</accession>
<keyword evidence="1" id="KW-0472">Membrane</keyword>
<proteinExistence type="predicted"/>
<evidence type="ECO:0000313" key="3">
    <source>
        <dbReference type="Proteomes" id="UP001280121"/>
    </source>
</evidence>
<dbReference type="AlphaFoldDB" id="A0AAD9TDQ3"/>
<comment type="caution">
    <text evidence="2">The sequence shown here is derived from an EMBL/GenBank/DDBJ whole genome shotgun (WGS) entry which is preliminary data.</text>
</comment>
<evidence type="ECO:0000313" key="2">
    <source>
        <dbReference type="EMBL" id="KAK2634061.1"/>
    </source>
</evidence>
<keyword evidence="3" id="KW-1185">Reference proteome</keyword>
<dbReference type="EMBL" id="JANJYI010000009">
    <property type="protein sequence ID" value="KAK2634061.1"/>
    <property type="molecule type" value="Genomic_DNA"/>
</dbReference>
<evidence type="ECO:0000256" key="1">
    <source>
        <dbReference type="SAM" id="Phobius"/>
    </source>
</evidence>
<dbReference type="Proteomes" id="UP001280121">
    <property type="component" value="Unassembled WGS sequence"/>
</dbReference>
<reference evidence="2" key="1">
    <citation type="journal article" date="2023" name="Plant J.">
        <title>Genome sequences and population genomics provide insights into the demographic history, inbreeding, and mutation load of two 'living fossil' tree species of Dipteronia.</title>
        <authorList>
            <person name="Feng Y."/>
            <person name="Comes H.P."/>
            <person name="Chen J."/>
            <person name="Zhu S."/>
            <person name="Lu R."/>
            <person name="Zhang X."/>
            <person name="Li P."/>
            <person name="Qiu J."/>
            <person name="Olsen K.M."/>
            <person name="Qiu Y."/>
        </authorList>
    </citation>
    <scope>NUCLEOTIDE SEQUENCE</scope>
    <source>
        <strain evidence="2">KIB01</strain>
    </source>
</reference>
<keyword evidence="1" id="KW-0812">Transmembrane</keyword>
<dbReference type="PANTHER" id="PTHR36619:SF3">
    <property type="entry name" value="TRANSMEMBRANE PROTEIN"/>
    <property type="match status" value="1"/>
</dbReference>